<dbReference type="InterPro" id="IPR050358">
    <property type="entry name" value="RSE1/DDB1/CFT1"/>
</dbReference>
<dbReference type="Pfam" id="PF10433">
    <property type="entry name" value="Beta-prop_RSE1_1st"/>
    <property type="match status" value="1"/>
</dbReference>
<dbReference type="Pfam" id="PF23726">
    <property type="entry name" value="Beta-prop_RSE1_2nd"/>
    <property type="match status" value="1"/>
</dbReference>
<evidence type="ECO:0008006" key="8">
    <source>
        <dbReference type="Google" id="ProtNLM"/>
    </source>
</evidence>
<dbReference type="GO" id="GO:0005634">
    <property type="term" value="C:nucleus"/>
    <property type="evidence" value="ECO:0007669"/>
    <property type="project" value="UniProtKB-SubCell"/>
</dbReference>
<sequence length="1459" mass="159821">MSYAAFKMVHCPTGVDNCAAAYMTHSAGETDADSVSLPGAELIASGGYWASTPRDAAGGSGLPPNLVITKANVIEVFHVRLLEGDETGANGSNGAGNPETTPRGGLMAGLSYVKLELACHYRLHGNVESLGVLSYRRDEGRKGRDAIILTFRDAKISVLEFDDSTHGLRVGSLHYFEGPEWQHLKRGRERFARGPSVRADPVGRCAGVLIYNSQLVLLKAAQAGYGLGDEDESLSMGGKLCAHVASSYIVSLRDMDMKHIKDFVFLHGYIEPVLVVLHEKDPTWAGRVAVRRHTCAVTALSINTTLKQHPHIWSATSLPYDAYKLLAVPAPIGGVLVFCANSLHYHSQSGSCALALNEFAVAPEGSAEYPKSKLTVELDTAHATWVAHDVALISTKTGMLLYLSLVYEGRSVQRLELSKSMASILTSCMCTIGDNFFFLGSRLADSLLVQHALGSASARTPVSMVKSEREEGDIDADLAGPAAKRVKLEPSDNGEEGVSAEEMSLYYSSPASSDTSQRKTFTFTVRDSLVNICPLRDFAYGLRSNQDPAASGLSKQSNYELVACSGHGKNGSLSVLHQSIRPELITEVELPGCSGIWTVYHKAERDDATEFDFGTSEIEEFHAYLIISLESQTMVLETGDTLGEVTQSVEYYTEGSTIAAGNLFGRRFVVQVFQNGLRLLDGAKMTQELLLVSPPLEDASTEVASNPVVEATIADPFVLLKMSDGNLQLVVGDAESTKLSISQPPAFASTTDTITACTLYQDKGPHRWLQRTCSEIIPDRNQWPSASDQDHVYCVICRKSGRLEIYDLPRVTCVYAVDYFNHGMSVLWDQKVLERRANINAALQEGAEEDKAPGDAILRDAGLSLHVTQICFESWGEKFGRPFLLATLSDGTMLCYHAFSYEASETSDAVDSVDATKKSLQDSPRLAHLRFVRIPIDWVSGQEDGAKVVHETKFSSFKNVGSFPGIFVTGLRPTWLMVCRGRLRPHPQFCDGAILGFTPLHNVNCAHGFIYITAEGRLKICQLPSLLFFDNDWPVQKIPLRGTPHQITYHADVNLYALIISTPVSRPTSQVLMGDGHPFDQQQENSIGEDGQKLVTSEDYEVRIIEPAQPGGNWEAKAAIKMHMTENALTVRIVSIKNIATDQTQTLLAIGTSYVQGEDVAGKGRIILVSVGQDPQEPNSWAREVYSKELKGSISAIASLQGHLLVAIGPKIILHSWNGSELNGAAFFDAPLYVVSLNIVKNFILFGDIHKSIYFLCWKEDGAQLTLLAKDFGSLDCYATEFLIDGSTLSLLVSDSRKNLQIFSYAPKSVESWKGQKLLSRAEFHLGAHVNKFHRLQMLPTPGNARSNRYAVLFGTLDGAIDYLAPVDELTFRRLQTLQRKLVDCVVHVAGVNPRAFRQFRCEGIAHRPGPDNIVDCELLSHYDMLPLDEQLEIARQIGTTRAHVLSNLRDLALSTSFL</sequence>
<evidence type="ECO:0000313" key="7">
    <source>
        <dbReference type="Proteomes" id="UP000822688"/>
    </source>
</evidence>
<feature type="domain" description="RSE1/DDB1/CPSF1 first beta-propeller" evidence="4">
    <location>
        <begin position="113"/>
        <end position="463"/>
    </location>
</feature>
<evidence type="ECO:0000256" key="2">
    <source>
        <dbReference type="ARBA" id="ARBA00023242"/>
    </source>
</evidence>
<evidence type="ECO:0000256" key="1">
    <source>
        <dbReference type="ARBA" id="ARBA00004123"/>
    </source>
</evidence>
<protein>
    <recommendedName>
        <fullName evidence="8">Cleavage and polyadenylation specificity factor subunit 1</fullName>
    </recommendedName>
</protein>
<evidence type="ECO:0000259" key="4">
    <source>
        <dbReference type="Pfam" id="PF10433"/>
    </source>
</evidence>
<organism evidence="6 7">
    <name type="scientific">Ceratodon purpureus</name>
    <name type="common">Fire moss</name>
    <name type="synonym">Dicranum purpureum</name>
    <dbReference type="NCBI Taxonomy" id="3225"/>
    <lineage>
        <taxon>Eukaryota</taxon>
        <taxon>Viridiplantae</taxon>
        <taxon>Streptophyta</taxon>
        <taxon>Embryophyta</taxon>
        <taxon>Bryophyta</taxon>
        <taxon>Bryophytina</taxon>
        <taxon>Bryopsida</taxon>
        <taxon>Dicranidae</taxon>
        <taxon>Pseudoditrichales</taxon>
        <taxon>Ditrichaceae</taxon>
        <taxon>Ceratodon</taxon>
    </lineage>
</organism>
<dbReference type="EMBL" id="CM026430">
    <property type="protein sequence ID" value="KAG0562843.1"/>
    <property type="molecule type" value="Genomic_DNA"/>
</dbReference>
<evidence type="ECO:0000259" key="3">
    <source>
        <dbReference type="Pfam" id="PF03178"/>
    </source>
</evidence>
<proteinExistence type="predicted"/>
<dbReference type="GO" id="GO:0003676">
    <property type="term" value="F:nucleic acid binding"/>
    <property type="evidence" value="ECO:0007669"/>
    <property type="project" value="InterPro"/>
</dbReference>
<dbReference type="Gene3D" id="2.130.10.10">
    <property type="entry name" value="YVTN repeat-like/Quinoprotein amine dehydrogenase"/>
    <property type="match status" value="2"/>
</dbReference>
<reference evidence="6" key="1">
    <citation type="submission" date="2020-06" db="EMBL/GenBank/DDBJ databases">
        <title>WGS assembly of Ceratodon purpureus strain R40.</title>
        <authorList>
            <person name="Carey S.B."/>
            <person name="Jenkins J."/>
            <person name="Shu S."/>
            <person name="Lovell J.T."/>
            <person name="Sreedasyam A."/>
            <person name="Maumus F."/>
            <person name="Tiley G.P."/>
            <person name="Fernandez-Pozo N."/>
            <person name="Barry K."/>
            <person name="Chen C."/>
            <person name="Wang M."/>
            <person name="Lipzen A."/>
            <person name="Daum C."/>
            <person name="Saski C.A."/>
            <person name="Payton A.C."/>
            <person name="Mcbreen J.C."/>
            <person name="Conrad R.E."/>
            <person name="Kollar L.M."/>
            <person name="Olsson S."/>
            <person name="Huttunen S."/>
            <person name="Landis J.B."/>
            <person name="Wickett N.J."/>
            <person name="Johnson M.G."/>
            <person name="Rensing S.A."/>
            <person name="Grimwood J."/>
            <person name="Schmutz J."/>
            <person name="Mcdaniel S.F."/>
        </authorList>
    </citation>
    <scope>NUCLEOTIDE SEQUENCE</scope>
    <source>
        <strain evidence="6">R40</strain>
    </source>
</reference>
<keyword evidence="2" id="KW-0539">Nucleus</keyword>
<dbReference type="InterPro" id="IPR058543">
    <property type="entry name" value="Beta-prop_RSE1/DDB1/CPSF1_2nd"/>
</dbReference>
<feature type="domain" description="RSE1/DDB1/CPSF1 C-terminal" evidence="3">
    <location>
        <begin position="1101"/>
        <end position="1423"/>
    </location>
</feature>
<dbReference type="InterPro" id="IPR015943">
    <property type="entry name" value="WD40/YVTN_repeat-like_dom_sf"/>
</dbReference>
<evidence type="ECO:0000259" key="5">
    <source>
        <dbReference type="Pfam" id="PF23726"/>
    </source>
</evidence>
<dbReference type="Pfam" id="PF03178">
    <property type="entry name" value="CPSF_A"/>
    <property type="match status" value="1"/>
</dbReference>
<dbReference type="FunFam" id="2.130.10.10:FF:000402">
    <property type="entry name" value="Cleavage and polyadenylation specificity factor subunit 1"/>
    <property type="match status" value="1"/>
</dbReference>
<feature type="domain" description="RSE1/DDB1/CPSF1 second beta-propeller" evidence="5">
    <location>
        <begin position="582"/>
        <end position="1023"/>
    </location>
</feature>
<dbReference type="InterPro" id="IPR004871">
    <property type="entry name" value="RSE1/DDB1/CPSF1_C"/>
</dbReference>
<dbReference type="InterPro" id="IPR018846">
    <property type="entry name" value="Beta-prop_RSE1/DDB1/CPSF1_1st"/>
</dbReference>
<gene>
    <name evidence="6" type="ORF">KC19_9G175500</name>
</gene>
<evidence type="ECO:0000313" key="6">
    <source>
        <dbReference type="EMBL" id="KAG0562843.1"/>
    </source>
</evidence>
<comment type="subcellular location">
    <subcellularLocation>
        <location evidence="1">Nucleus</location>
    </subcellularLocation>
</comment>
<dbReference type="PANTHER" id="PTHR10644">
    <property type="entry name" value="DNA REPAIR/RNA PROCESSING CPSF FAMILY"/>
    <property type="match status" value="1"/>
</dbReference>
<keyword evidence="7" id="KW-1185">Reference proteome</keyword>
<comment type="caution">
    <text evidence="6">The sequence shown here is derived from an EMBL/GenBank/DDBJ whole genome shotgun (WGS) entry which is preliminary data.</text>
</comment>
<dbReference type="Proteomes" id="UP000822688">
    <property type="component" value="Chromosome 9"/>
</dbReference>
<accession>A0A8T0GVC9</accession>
<name>A0A8T0GVC9_CERPU</name>